<evidence type="ECO:0000256" key="2">
    <source>
        <dbReference type="ARBA" id="ARBA00005904"/>
    </source>
</evidence>
<feature type="compositionally biased region" description="Acidic residues" evidence="4">
    <location>
        <begin position="146"/>
        <end position="161"/>
    </location>
</feature>
<feature type="region of interest" description="Disordered" evidence="4">
    <location>
        <begin position="40"/>
        <end position="295"/>
    </location>
</feature>
<evidence type="ECO:0000313" key="7">
    <source>
        <dbReference type="EMBL" id="CDR43644.1"/>
    </source>
</evidence>
<reference evidence="8" key="3">
    <citation type="submission" date="2017-01" db="EMBL/GenBank/DDBJ databases">
        <authorList>
            <person name="Mah S.A."/>
            <person name="Swanson W.J."/>
            <person name="Moy G.W."/>
            <person name="Vacquier V.D."/>
        </authorList>
    </citation>
    <scope>NUCLEOTIDE SEQUENCE [LARGE SCALE GENOMIC DNA]</scope>
    <source>
        <strain evidence="8">65</strain>
    </source>
</reference>
<dbReference type="AlphaFoldDB" id="A0A061B9P8"/>
<evidence type="ECO:0000256" key="1">
    <source>
        <dbReference type="ARBA" id="ARBA00004123"/>
    </source>
</evidence>
<feature type="compositionally biased region" description="Basic and acidic residues" evidence="4">
    <location>
        <begin position="393"/>
        <end position="406"/>
    </location>
</feature>
<protein>
    <submittedName>
        <fullName evidence="7">CYFA0S12e02850g1_1</fullName>
    </submittedName>
    <submittedName>
        <fullName evidence="8">Ribosomal RNA-processing protein 14</fullName>
    </submittedName>
</protein>
<dbReference type="EMBL" id="LK052897">
    <property type="protein sequence ID" value="CDR43644.1"/>
    <property type="molecule type" value="Genomic_DNA"/>
</dbReference>
<dbReference type="PANTHER" id="PTHR14369">
    <property type="entry name" value="SURFEIT LOCUS PROTEIN 6"/>
    <property type="match status" value="1"/>
</dbReference>
<gene>
    <name evidence="8" type="ORF">BON22_4773</name>
    <name evidence="7" type="ORF">CYFA0S_12e02850g</name>
</gene>
<dbReference type="InterPro" id="IPR029190">
    <property type="entry name" value="Rrp14/SURF6_C"/>
</dbReference>
<dbReference type="Pfam" id="PF04935">
    <property type="entry name" value="SURF6"/>
    <property type="match status" value="1"/>
</dbReference>
<feature type="compositionally biased region" description="Acidic residues" evidence="4">
    <location>
        <begin position="280"/>
        <end position="289"/>
    </location>
</feature>
<proteinExistence type="inferred from homology"/>
<keyword evidence="9" id="KW-1185">Reference proteome</keyword>
<feature type="compositionally biased region" description="Low complexity" evidence="4">
    <location>
        <begin position="164"/>
        <end position="193"/>
    </location>
</feature>
<feature type="compositionally biased region" description="Basic and acidic residues" evidence="4">
    <location>
        <begin position="194"/>
        <end position="231"/>
    </location>
</feature>
<feature type="compositionally biased region" description="Basic and acidic residues" evidence="4">
    <location>
        <begin position="40"/>
        <end position="65"/>
    </location>
</feature>
<dbReference type="InterPro" id="IPR029188">
    <property type="entry name" value="Rrp14_N"/>
</dbReference>
<evidence type="ECO:0000256" key="3">
    <source>
        <dbReference type="ARBA" id="ARBA00023242"/>
    </source>
</evidence>
<evidence type="ECO:0000259" key="6">
    <source>
        <dbReference type="Pfam" id="PF15459"/>
    </source>
</evidence>
<feature type="domain" description="Ribosomal RNA-processing protein 14/surfeit locus protein 6 C-terminal" evidence="5">
    <location>
        <begin position="250"/>
        <end position="434"/>
    </location>
</feature>
<evidence type="ECO:0000313" key="9">
    <source>
        <dbReference type="Proteomes" id="UP000189513"/>
    </source>
</evidence>
<organism evidence="7">
    <name type="scientific">Cyberlindnera fabianii</name>
    <name type="common">Yeast</name>
    <name type="synonym">Hansenula fabianii</name>
    <dbReference type="NCBI Taxonomy" id="36022"/>
    <lineage>
        <taxon>Eukaryota</taxon>
        <taxon>Fungi</taxon>
        <taxon>Dikarya</taxon>
        <taxon>Ascomycota</taxon>
        <taxon>Saccharomycotina</taxon>
        <taxon>Saccharomycetes</taxon>
        <taxon>Phaffomycetales</taxon>
        <taxon>Phaffomycetaceae</taxon>
        <taxon>Cyberlindnera</taxon>
    </lineage>
</organism>
<dbReference type="VEuPathDB" id="FungiDB:BON22_4773"/>
<dbReference type="STRING" id="36022.A0A061B9P8"/>
<reference evidence="9" key="2">
    <citation type="journal article" date="2017" name="Genome Announc.">
        <title>Genome sequences of Cyberlindnera fabianii 65, Pichia kudriavzevii 129, and Saccharomyces cerevisiae 131 isolated from fermented masau fruits in Zimbabwe.</title>
        <authorList>
            <person name="van Rijswijck I.M.H."/>
            <person name="Derks M.F.L."/>
            <person name="Abee T."/>
            <person name="de Ridder D."/>
            <person name="Smid E.J."/>
        </authorList>
    </citation>
    <scope>NUCLEOTIDE SEQUENCE [LARGE SCALE GENOMIC DNA]</scope>
    <source>
        <strain evidence="9">65</strain>
    </source>
</reference>
<sequence>MSSTLEERLKNNSSAFDGLLSLIPAKYYYDDDTQEQWKAKKKSKDELKQNKRAKLDPELAEESDKSSSAAQVQQKRAKTAKPAVIPGKKKMHAIVESESGDEEEQEQQDDSEVEASESELEEESEDDTIAEPETVTNGKSKHEGNDSEEDINVIFDDEGNEIDTNTQKVTPQPQQQQQQKPKPTSSSTTTTPKESNDKKQKKELTEEEKKRKEESLRALKEKLESKINNMREKRKAPGSKASGAPSSREAILEERRKKAEIKAERKRKLAEMQDKSDGSDASDDDESEAEKDNAKAEGVIFQNIVFDDKTRATSDLSNVRVNKKKGPAKNDIKAHLKLLEKKKQKLAELDSDKKEDLAEKERWNKTLAAAEGQKLKDDEKLLKKALKRKEAQKRKSEIQWQERKDHVQNMISMKAKRREENLEIRKQNKGLKRKSQQKQLRKFKTKIAPKRPGFEGRRTTKGK</sequence>
<dbReference type="GO" id="GO:0003723">
    <property type="term" value="F:RNA binding"/>
    <property type="evidence" value="ECO:0007669"/>
    <property type="project" value="TreeGrafter"/>
</dbReference>
<comment type="similarity">
    <text evidence="2">Belongs to the SURF6 family.</text>
</comment>
<feature type="compositionally biased region" description="Basic and acidic residues" evidence="4">
    <location>
        <begin position="250"/>
        <end position="278"/>
    </location>
</feature>
<feature type="compositionally biased region" description="Basic residues" evidence="4">
    <location>
        <begin position="427"/>
        <end position="449"/>
    </location>
</feature>
<dbReference type="GO" id="GO:0042273">
    <property type="term" value="P:ribosomal large subunit biogenesis"/>
    <property type="evidence" value="ECO:0007669"/>
    <property type="project" value="TreeGrafter"/>
</dbReference>
<feature type="compositionally biased region" description="Low complexity" evidence="4">
    <location>
        <begin position="238"/>
        <end position="247"/>
    </location>
</feature>
<evidence type="ECO:0000256" key="4">
    <source>
        <dbReference type="SAM" id="MobiDB-lite"/>
    </source>
</evidence>
<dbReference type="Proteomes" id="UP000189513">
    <property type="component" value="Unassembled WGS sequence"/>
</dbReference>
<dbReference type="PANTHER" id="PTHR14369:SF0">
    <property type="entry name" value="SURFEIT LOCUS PROTEIN 6"/>
    <property type="match status" value="1"/>
</dbReference>
<comment type="subcellular location">
    <subcellularLocation>
        <location evidence="1">Nucleus</location>
    </subcellularLocation>
</comment>
<feature type="compositionally biased region" description="Basic and acidic residues" evidence="4">
    <location>
        <begin position="452"/>
        <end position="463"/>
    </location>
</feature>
<dbReference type="InterPro" id="IPR007019">
    <property type="entry name" value="SURF6"/>
</dbReference>
<feature type="region of interest" description="Disordered" evidence="4">
    <location>
        <begin position="387"/>
        <end position="406"/>
    </location>
</feature>
<dbReference type="OrthoDB" id="444809at2759"/>
<dbReference type="OMA" id="QKKRTDN"/>
<feature type="domain" description="Ribosomal RNA-processing protein 14 N-terminal" evidence="6">
    <location>
        <begin position="8"/>
        <end position="58"/>
    </location>
</feature>
<keyword evidence="3" id="KW-0539">Nucleus</keyword>
<name>A0A061B9P8_CYBFA</name>
<dbReference type="GO" id="GO:0005730">
    <property type="term" value="C:nucleolus"/>
    <property type="evidence" value="ECO:0007669"/>
    <property type="project" value="TreeGrafter"/>
</dbReference>
<dbReference type="Pfam" id="PF15459">
    <property type="entry name" value="RRP14"/>
    <property type="match status" value="1"/>
</dbReference>
<evidence type="ECO:0000313" key="8">
    <source>
        <dbReference type="EMBL" id="ONH65487.1"/>
    </source>
</evidence>
<feature type="compositionally biased region" description="Acidic residues" evidence="4">
    <location>
        <begin position="98"/>
        <end position="130"/>
    </location>
</feature>
<evidence type="ECO:0000259" key="5">
    <source>
        <dbReference type="Pfam" id="PF04935"/>
    </source>
</evidence>
<feature type="region of interest" description="Disordered" evidence="4">
    <location>
        <begin position="426"/>
        <end position="463"/>
    </location>
</feature>
<dbReference type="GO" id="GO:0042274">
    <property type="term" value="P:ribosomal small subunit biogenesis"/>
    <property type="evidence" value="ECO:0007669"/>
    <property type="project" value="TreeGrafter"/>
</dbReference>
<reference evidence="7" key="1">
    <citation type="journal article" date="2014" name="Genome Announc.">
        <title>Genome sequence of the yeast Cyberlindnera fabianii (Hansenula fabianii).</title>
        <authorList>
            <person name="Freel K.C."/>
            <person name="Sarilar V."/>
            <person name="Neuveglise C."/>
            <person name="Devillers H."/>
            <person name="Friedrich A."/>
            <person name="Schacherer J."/>
        </authorList>
    </citation>
    <scope>NUCLEOTIDE SEQUENCE</scope>
    <source>
        <strain evidence="7">YJS4271</strain>
    </source>
</reference>
<dbReference type="GO" id="GO:0003677">
    <property type="term" value="F:DNA binding"/>
    <property type="evidence" value="ECO:0007669"/>
    <property type="project" value="TreeGrafter"/>
</dbReference>
<accession>A0A061B9P8</accession>
<dbReference type="EMBL" id="MPUK01000011">
    <property type="protein sequence ID" value="ONH65487.1"/>
    <property type="molecule type" value="Genomic_DNA"/>
</dbReference>